<dbReference type="PANTHER" id="PTHR12558">
    <property type="entry name" value="CELL DIVISION CYCLE 16,23,27"/>
    <property type="match status" value="1"/>
</dbReference>
<evidence type="ECO:0000313" key="3">
    <source>
        <dbReference type="EMBL" id="MBD8001469.1"/>
    </source>
</evidence>
<dbReference type="PANTHER" id="PTHR12558:SF13">
    <property type="entry name" value="CELL DIVISION CYCLE PROTEIN 27 HOMOLOG"/>
    <property type="match status" value="1"/>
</dbReference>
<protein>
    <submittedName>
        <fullName evidence="3">DUF5107 domain-containing protein</fullName>
    </submittedName>
</protein>
<comment type="caution">
    <text evidence="3">The sequence shown here is derived from an EMBL/GenBank/DDBJ whole genome shotgun (WGS) entry which is preliminary data.</text>
</comment>
<dbReference type="InterPro" id="IPR011990">
    <property type="entry name" value="TPR-like_helical_dom_sf"/>
</dbReference>
<proteinExistence type="predicted"/>
<evidence type="ECO:0000259" key="2">
    <source>
        <dbReference type="Pfam" id="PF17128"/>
    </source>
</evidence>
<dbReference type="EMBL" id="JACSPQ010000001">
    <property type="protein sequence ID" value="MBD8001469.1"/>
    <property type="molecule type" value="Genomic_DNA"/>
</dbReference>
<dbReference type="InterPro" id="IPR033396">
    <property type="entry name" value="DUF5107"/>
</dbReference>
<dbReference type="Pfam" id="PF13181">
    <property type="entry name" value="TPR_8"/>
    <property type="match status" value="1"/>
</dbReference>
<dbReference type="Proteomes" id="UP000616346">
    <property type="component" value="Unassembled WGS sequence"/>
</dbReference>
<dbReference type="SUPFAM" id="SSF81901">
    <property type="entry name" value="HCP-like"/>
    <property type="match status" value="1"/>
</dbReference>
<reference evidence="3 4" key="1">
    <citation type="submission" date="2020-08" db="EMBL/GenBank/DDBJ databases">
        <title>A Genomic Blueprint of the Chicken Gut Microbiome.</title>
        <authorList>
            <person name="Gilroy R."/>
            <person name="Ravi A."/>
            <person name="Getino M."/>
            <person name="Pursley I."/>
            <person name="Horton D.L."/>
            <person name="Alikhan N.-F."/>
            <person name="Baker D."/>
            <person name="Gharbi K."/>
            <person name="Hall N."/>
            <person name="Watson M."/>
            <person name="Adriaenssens E.M."/>
            <person name="Foster-Nyarko E."/>
            <person name="Jarju S."/>
            <person name="Secka A."/>
            <person name="Antonio M."/>
            <person name="Oren A."/>
            <person name="Chaudhuri R."/>
            <person name="La Ragione R.M."/>
            <person name="Hildebrand F."/>
            <person name="Pallen M.J."/>
        </authorList>
    </citation>
    <scope>NUCLEOTIDE SEQUENCE [LARGE SCALE GENOMIC DNA]</scope>
    <source>
        <strain evidence="3 4">Sa1YUN3</strain>
    </source>
</reference>
<dbReference type="SMART" id="SM00028">
    <property type="entry name" value="TPR"/>
    <property type="match status" value="5"/>
</dbReference>
<name>A0ABR8V9M3_9BACT</name>
<dbReference type="RefSeq" id="WP_191709688.1">
    <property type="nucleotide sequence ID" value="NZ_JACSPQ010000001.1"/>
</dbReference>
<keyword evidence="4" id="KW-1185">Reference proteome</keyword>
<dbReference type="Pfam" id="PF17128">
    <property type="entry name" value="DUF5107"/>
    <property type="match status" value="1"/>
</dbReference>
<sequence>MVKAWKERVVIPTYEVGKPEKNPIFLEKRVYQGSSGVVYPYPVIESISNEKTDKAYNAIFIENEYIKVMILPELGGRVQMAYDKIKQRHFIYYNHVIKPALVGLVGPWISGGIEFNWPQHHRPSTYMPVDSKIEENADGSVTVWVNEIERMFHQKGAAGFTLRPGCAFLEIKGVLYNRTEVPQTFLWWANPAVAVNDYYQSVFPPDINAVFDHGKRAVSSFPIATGTYYKMDYSAGVDISNYKNIKVPTSYMAVNSRFDFEGGYENDTHAGMLHVANHHISPGKKQWTWGNGDFGRAWDRNLTDEDGPYIELMAGVYTENQPDFTWLQPYEEKSFVQYFLPYRELGIVKNATKDLLMNIDPEGEGKVRFKIFATSKQAVCVTLSGKEGQVYYQKDVVITPEALLDETVETGDERFGDLRLDITSKGKELLYWHAEPDEVKPIPDAAEAALLPEEIKTTEQLYLTGLHLEQYRHATYNPVDYYEEALRRDPIDVRNNNALGLWYIRKGRFRRAEQYLTTAVRTLQKRNPNPYDGEPIYNLGLALKYQGRMDEAYARFYKACWNAAWQDAGYFACAQISVMQDRLEDALDEIDRSLIRNWHHHKARALKTTILRRMGRTDEALKLIDESLDIDRFNFGCLYEKYLLTGSSDDLSALKELMRGSAHNYDEIALDYCGAGCWTEAASLWRVAISENAVTPMTYYYLGWCLVQGRLDGADETFAKAAAECPDYCFPNRLEAILALQCAMEKNPKDAKAPYYLGNLYYDKRQYDLATEAWETSAALDDTFPTVWRNLALAYFNKQNRTEKAIECMERAFRLDETDARVLMELDQLYKRVHRSHAERLKFLQHYPEQVAQRDDLVLEEITLLNQTGQYEAAKSMLDAHLFHPWEGGEGKVPAQYQFARVELAKKCLKEGKNAEAVKLLEECLVYPHHLGEGKLYGAQENDFYYFLGCAYAAMGDNAQARTCWEKAVLGPTEPAAALYYNDAKPDKIFYQGLALLKLGRKDEANGRFYKLTTYGEKHLFDKVKLDYFAVSLPDLLIWEDDLKVRNIIHCKYMMSLGYYGLGNVDKSLTLLDEVKMLDINHQGIQAFESLTELSGTCVL</sequence>
<evidence type="ECO:0000256" key="1">
    <source>
        <dbReference type="PROSITE-ProRule" id="PRU00339"/>
    </source>
</evidence>
<gene>
    <name evidence="3" type="ORF">H9626_04455</name>
</gene>
<dbReference type="Pfam" id="PF13432">
    <property type="entry name" value="TPR_16"/>
    <property type="match status" value="1"/>
</dbReference>
<feature type="domain" description="DUF5107" evidence="2">
    <location>
        <begin position="37"/>
        <end position="341"/>
    </location>
</feature>
<accession>A0ABR8V9M3</accession>
<organism evidence="3 4">
    <name type="scientific">Phocaeicola faecium</name>
    <dbReference type="NCBI Taxonomy" id="2762213"/>
    <lineage>
        <taxon>Bacteria</taxon>
        <taxon>Pseudomonadati</taxon>
        <taxon>Bacteroidota</taxon>
        <taxon>Bacteroidia</taxon>
        <taxon>Bacteroidales</taxon>
        <taxon>Bacteroidaceae</taxon>
        <taxon>Phocaeicola</taxon>
    </lineage>
</organism>
<keyword evidence="1" id="KW-0802">TPR repeat</keyword>
<evidence type="ECO:0000313" key="4">
    <source>
        <dbReference type="Proteomes" id="UP000616346"/>
    </source>
</evidence>
<dbReference type="Gene3D" id="1.25.40.10">
    <property type="entry name" value="Tetratricopeptide repeat domain"/>
    <property type="match status" value="4"/>
</dbReference>
<dbReference type="InterPro" id="IPR019734">
    <property type="entry name" value="TPR_rpt"/>
</dbReference>
<feature type="repeat" description="TPR" evidence="1">
    <location>
        <begin position="751"/>
        <end position="784"/>
    </location>
</feature>
<dbReference type="SUPFAM" id="SSF48452">
    <property type="entry name" value="TPR-like"/>
    <property type="match status" value="2"/>
</dbReference>
<dbReference type="PROSITE" id="PS50005">
    <property type="entry name" value="TPR"/>
    <property type="match status" value="1"/>
</dbReference>